<reference evidence="1" key="1">
    <citation type="submission" date="2021-05" db="EMBL/GenBank/DDBJ databases">
        <authorList>
            <person name="Pan Q."/>
            <person name="Jouanno E."/>
            <person name="Zahm M."/>
            <person name="Klopp C."/>
            <person name="Cabau C."/>
            <person name="Louis A."/>
            <person name="Berthelot C."/>
            <person name="Parey E."/>
            <person name="Roest Crollius H."/>
            <person name="Montfort J."/>
            <person name="Robinson-Rechavi M."/>
            <person name="Bouchez O."/>
            <person name="Lampietro C."/>
            <person name="Lopez Roques C."/>
            <person name="Donnadieu C."/>
            <person name="Postlethwait J."/>
            <person name="Bobe J."/>
            <person name="Dillon D."/>
            <person name="Chandos A."/>
            <person name="von Hippel F."/>
            <person name="Guiguen Y."/>
        </authorList>
    </citation>
    <scope>NUCLEOTIDE SEQUENCE</scope>
    <source>
        <strain evidence="1">YG-Jan2019</strain>
    </source>
</reference>
<evidence type="ECO:0000313" key="1">
    <source>
        <dbReference type="EMBL" id="KAJ8010035.1"/>
    </source>
</evidence>
<dbReference type="Proteomes" id="UP001157502">
    <property type="component" value="Chromosome 6"/>
</dbReference>
<sequence length="165" mass="19100">MDQWIYKMRWPGILVLIIILSIMRCCVLSETRSPHSLESNPQLGQMSITTALHRRFRRTWNWEPMFVPEEDPNPRVIGQLKSDNVKVANSVMYILSGEGAGEMFEIDEFSGEIRTLQKLDREEKASYILQAQALDRSSKEPIEPQSEFIITVQDINDNSPQFLNE</sequence>
<dbReference type="EMBL" id="CM055733">
    <property type="protein sequence ID" value="KAJ8010035.1"/>
    <property type="molecule type" value="Genomic_DNA"/>
</dbReference>
<gene>
    <name evidence="1" type="ORF">DPEC_G00070800</name>
</gene>
<name>A0ACC2H2P5_DALPE</name>
<protein>
    <submittedName>
        <fullName evidence="1">Uncharacterized protein</fullName>
    </submittedName>
</protein>
<feature type="non-terminal residue" evidence="1">
    <location>
        <position position="165"/>
    </location>
</feature>
<comment type="caution">
    <text evidence="1">The sequence shown here is derived from an EMBL/GenBank/DDBJ whole genome shotgun (WGS) entry which is preliminary data.</text>
</comment>
<accession>A0ACC2H2P5</accession>
<proteinExistence type="predicted"/>
<organism evidence="1 2">
    <name type="scientific">Dallia pectoralis</name>
    <name type="common">Alaska blackfish</name>
    <dbReference type="NCBI Taxonomy" id="75939"/>
    <lineage>
        <taxon>Eukaryota</taxon>
        <taxon>Metazoa</taxon>
        <taxon>Chordata</taxon>
        <taxon>Craniata</taxon>
        <taxon>Vertebrata</taxon>
        <taxon>Euteleostomi</taxon>
        <taxon>Actinopterygii</taxon>
        <taxon>Neopterygii</taxon>
        <taxon>Teleostei</taxon>
        <taxon>Protacanthopterygii</taxon>
        <taxon>Esociformes</taxon>
        <taxon>Umbridae</taxon>
        <taxon>Dallia</taxon>
    </lineage>
</organism>
<keyword evidence="2" id="KW-1185">Reference proteome</keyword>
<evidence type="ECO:0000313" key="2">
    <source>
        <dbReference type="Proteomes" id="UP001157502"/>
    </source>
</evidence>